<name>A0AAP0E8M2_9MAGN</name>
<proteinExistence type="predicted"/>
<organism evidence="1 2">
    <name type="scientific">Stephania cephalantha</name>
    <dbReference type="NCBI Taxonomy" id="152367"/>
    <lineage>
        <taxon>Eukaryota</taxon>
        <taxon>Viridiplantae</taxon>
        <taxon>Streptophyta</taxon>
        <taxon>Embryophyta</taxon>
        <taxon>Tracheophyta</taxon>
        <taxon>Spermatophyta</taxon>
        <taxon>Magnoliopsida</taxon>
        <taxon>Ranunculales</taxon>
        <taxon>Menispermaceae</taxon>
        <taxon>Menispermoideae</taxon>
        <taxon>Cissampelideae</taxon>
        <taxon>Stephania</taxon>
    </lineage>
</organism>
<reference evidence="1 2" key="1">
    <citation type="submission" date="2024-01" db="EMBL/GenBank/DDBJ databases">
        <title>Genome assemblies of Stephania.</title>
        <authorList>
            <person name="Yang L."/>
        </authorList>
    </citation>
    <scope>NUCLEOTIDE SEQUENCE [LARGE SCALE GENOMIC DNA]</scope>
    <source>
        <strain evidence="1">JXDWG</strain>
        <tissue evidence="1">Leaf</tissue>
    </source>
</reference>
<evidence type="ECO:0000313" key="1">
    <source>
        <dbReference type="EMBL" id="KAK9088669.1"/>
    </source>
</evidence>
<dbReference type="Proteomes" id="UP001419268">
    <property type="component" value="Unassembled WGS sequence"/>
</dbReference>
<dbReference type="AlphaFoldDB" id="A0AAP0E8M2"/>
<comment type="caution">
    <text evidence="1">The sequence shown here is derived from an EMBL/GenBank/DDBJ whole genome shotgun (WGS) entry which is preliminary data.</text>
</comment>
<accession>A0AAP0E8M2</accession>
<dbReference type="EMBL" id="JBBNAG010000012">
    <property type="protein sequence ID" value="KAK9088669.1"/>
    <property type="molecule type" value="Genomic_DNA"/>
</dbReference>
<sequence>MIGRYPTLDKCSEFASVKYSGAIHGVVVMMSDVGKVSWREVIIPHVEMLHLLGVEMFVKIVPTYVPISVLSLNTASKYQDRLLLAVGKGSGSLEIWICDATCCDFQDALAHMKYTQIVNFQMHLIHVLTGNFPGNTILAMAYPQERVGVFVRYGKGGPLPVVEYSELDATMSTAINQETGRLRMLAHVHAGFPESSGKWPGEG</sequence>
<protein>
    <submittedName>
        <fullName evidence="1">Uncharacterized protein</fullName>
    </submittedName>
</protein>
<gene>
    <name evidence="1" type="ORF">Scep_027751</name>
</gene>
<keyword evidence="2" id="KW-1185">Reference proteome</keyword>
<evidence type="ECO:0000313" key="2">
    <source>
        <dbReference type="Proteomes" id="UP001419268"/>
    </source>
</evidence>